<proteinExistence type="predicted"/>
<reference evidence="2" key="1">
    <citation type="submission" date="2014-09" db="EMBL/GenBank/DDBJ databases">
        <authorList>
            <person name="Illeghems K.G."/>
        </authorList>
    </citation>
    <scope>NUCLEOTIDE SEQUENCE [LARGE SCALE GENOMIC DNA]</scope>
    <source>
        <strain evidence="2">108B</strain>
    </source>
</reference>
<dbReference type="GeneID" id="34784177"/>
<dbReference type="Gene3D" id="3.30.70.240">
    <property type="match status" value="1"/>
</dbReference>
<dbReference type="RefSeq" id="WP_058988636.1">
    <property type="nucleotide sequence ID" value="NZ_LN606600.1"/>
</dbReference>
<dbReference type="AlphaFoldDB" id="A0A0U5BDS9"/>
<evidence type="ECO:0000313" key="1">
    <source>
        <dbReference type="EMBL" id="CEF42466.1"/>
    </source>
</evidence>
<sequence length="113" mass="12438">MLVIVVENAPPRLRGRLAVWLLEVRAGVYIGSYGRRVREMIWGQVCAYIEDGNAVIAWAAPNDAGFEFDTCGRNRRVPVDLDGLRLVAFGCEAALPMQPGPAAMTLPRRRGRG</sequence>
<organism evidence="1 2">
    <name type="scientific">Acetobacter senegalensis</name>
    <dbReference type="NCBI Taxonomy" id="446692"/>
    <lineage>
        <taxon>Bacteria</taxon>
        <taxon>Pseudomonadati</taxon>
        <taxon>Pseudomonadota</taxon>
        <taxon>Alphaproteobacteria</taxon>
        <taxon>Acetobacterales</taxon>
        <taxon>Acetobacteraceae</taxon>
        <taxon>Acetobacter</taxon>
    </lineage>
</organism>
<name>A0A0U5BDS9_9PROT</name>
<keyword evidence="2" id="KW-1185">Reference proteome</keyword>
<gene>
    <name evidence="1" type="ORF">ASN_3224</name>
</gene>
<dbReference type="KEGG" id="asz:ASN_3224"/>
<accession>A0A0U5BDS9</accession>
<dbReference type="NCBIfam" id="TIGR01873">
    <property type="entry name" value="cas_CT1978"/>
    <property type="match status" value="1"/>
</dbReference>
<dbReference type="Pfam" id="PF09707">
    <property type="entry name" value="Cas_Cas2CT1978"/>
    <property type="match status" value="1"/>
</dbReference>
<evidence type="ECO:0000313" key="2">
    <source>
        <dbReference type="Proteomes" id="UP000056109"/>
    </source>
</evidence>
<dbReference type="Proteomes" id="UP000056109">
    <property type="component" value="Chromosome I"/>
</dbReference>
<dbReference type="EMBL" id="LN606600">
    <property type="protein sequence ID" value="CEF42466.1"/>
    <property type="molecule type" value="Genomic_DNA"/>
</dbReference>
<protein>
    <submittedName>
        <fullName evidence="1">CRISPR-associated protein Cas2</fullName>
    </submittedName>
</protein>
<dbReference type="InterPro" id="IPR010152">
    <property type="entry name" value="CRISPR-assoc_prot_Cas2_sub"/>
</dbReference>
<dbReference type="PATRIC" id="fig|446692.3.peg.3405"/>